<keyword evidence="2" id="KW-0167">Capsid protein</keyword>
<keyword evidence="2" id="KW-0946">Virion</keyword>
<dbReference type="OrthoDB" id="9771902at2"/>
<name>A0A2T6C0K6_9BACL</name>
<protein>
    <submittedName>
        <fullName evidence="2">CotS family spore coat protein</fullName>
    </submittedName>
</protein>
<dbReference type="RefSeq" id="WP_108022477.1">
    <property type="nucleotide sequence ID" value="NZ_QBKR01000006.1"/>
</dbReference>
<dbReference type="InterPro" id="IPR002575">
    <property type="entry name" value="Aminoglycoside_PTrfase"/>
</dbReference>
<dbReference type="Proteomes" id="UP000244240">
    <property type="component" value="Unassembled WGS sequence"/>
</dbReference>
<sequence>MIPNQEVRQLSSKFGIQVKRMEIVQNGVYRIVTSKGHEYCLKRMAYPPVQLRWIDKTLQQMQRKSSIRIGWRNPRERSGKRLFVKWQRESPPFVLIPWLRGAWPSPNSNMQMRACGTLLAKFHQAGKKIKITKSGRQNMMGKWPSYLREEQNTLRKVIHKAKRNGFHSPLDHLLQKHGSEILQMARASIRTLRNSNYKSICRKTKATLCHGDCGPTNIIRTRKGMYLIDFETMRLDLRIYDLYRLIFNSCKDHNWNFDIAQSILDGYQKVYKLNRSDYRLLKILLRFPRGMCKLVEHYDEKSPKDKLQIERDFPKVLAHERRRSAFLKKLDIYAG</sequence>
<evidence type="ECO:0000313" key="2">
    <source>
        <dbReference type="EMBL" id="PTX61856.1"/>
    </source>
</evidence>
<feature type="domain" description="Aminoglycoside phosphotransferase" evidence="1">
    <location>
        <begin position="26"/>
        <end position="272"/>
    </location>
</feature>
<comment type="caution">
    <text evidence="2">The sequence shown here is derived from an EMBL/GenBank/DDBJ whole genome shotgun (WGS) entry which is preliminary data.</text>
</comment>
<dbReference type="EMBL" id="QBKR01000006">
    <property type="protein sequence ID" value="PTX61856.1"/>
    <property type="molecule type" value="Genomic_DNA"/>
</dbReference>
<dbReference type="PANTHER" id="PTHR39179">
    <property type="entry name" value="SPORE COAT PROTEIN I"/>
    <property type="match status" value="1"/>
</dbReference>
<evidence type="ECO:0000313" key="3">
    <source>
        <dbReference type="Proteomes" id="UP000244240"/>
    </source>
</evidence>
<dbReference type="GO" id="GO:0042601">
    <property type="term" value="C:endospore-forming forespore"/>
    <property type="evidence" value="ECO:0007669"/>
    <property type="project" value="TreeGrafter"/>
</dbReference>
<proteinExistence type="predicted"/>
<dbReference type="InterPro" id="IPR047175">
    <property type="entry name" value="CotS-like"/>
</dbReference>
<dbReference type="InterPro" id="IPR011009">
    <property type="entry name" value="Kinase-like_dom_sf"/>
</dbReference>
<dbReference type="PANTHER" id="PTHR39179:SF3">
    <property type="entry name" value="COTS-RELATED PROTEIN"/>
    <property type="match status" value="1"/>
</dbReference>
<gene>
    <name evidence="2" type="ORF">C8P63_106108</name>
</gene>
<organism evidence="2 3">
    <name type="scientific">Melghirimyces profundicolus</name>
    <dbReference type="NCBI Taxonomy" id="1242148"/>
    <lineage>
        <taxon>Bacteria</taxon>
        <taxon>Bacillati</taxon>
        <taxon>Bacillota</taxon>
        <taxon>Bacilli</taxon>
        <taxon>Bacillales</taxon>
        <taxon>Thermoactinomycetaceae</taxon>
        <taxon>Melghirimyces</taxon>
    </lineage>
</organism>
<dbReference type="Gene3D" id="3.30.200.20">
    <property type="entry name" value="Phosphorylase Kinase, domain 1"/>
    <property type="match status" value="1"/>
</dbReference>
<dbReference type="Gene3D" id="3.90.1200.10">
    <property type="match status" value="1"/>
</dbReference>
<evidence type="ECO:0000259" key="1">
    <source>
        <dbReference type="Pfam" id="PF01636"/>
    </source>
</evidence>
<accession>A0A2T6C0K6</accession>
<dbReference type="AlphaFoldDB" id="A0A2T6C0K6"/>
<keyword evidence="3" id="KW-1185">Reference proteome</keyword>
<reference evidence="2 3" key="1">
    <citation type="submission" date="2018-04" db="EMBL/GenBank/DDBJ databases">
        <title>Genomic Encyclopedia of Archaeal and Bacterial Type Strains, Phase II (KMG-II): from individual species to whole genera.</title>
        <authorList>
            <person name="Goeker M."/>
        </authorList>
    </citation>
    <scope>NUCLEOTIDE SEQUENCE [LARGE SCALE GENOMIC DNA]</scope>
    <source>
        <strain evidence="2 3">DSM 45787</strain>
    </source>
</reference>
<dbReference type="Pfam" id="PF01636">
    <property type="entry name" value="APH"/>
    <property type="match status" value="1"/>
</dbReference>
<dbReference type="SUPFAM" id="SSF56112">
    <property type="entry name" value="Protein kinase-like (PK-like)"/>
    <property type="match status" value="1"/>
</dbReference>